<feature type="region of interest" description="Disordered" evidence="1">
    <location>
        <begin position="27"/>
        <end position="47"/>
    </location>
</feature>
<evidence type="ECO:0000256" key="2">
    <source>
        <dbReference type="SAM" id="SignalP"/>
    </source>
</evidence>
<dbReference type="OMA" id="TNQHSCS"/>
<gene>
    <name evidence="3" type="ORF">DLAC_06036</name>
</gene>
<dbReference type="InterPro" id="IPR053320">
    <property type="entry name" value="Protein_DD3-3_O-glyco"/>
</dbReference>
<dbReference type="Proteomes" id="UP000076078">
    <property type="component" value="Unassembled WGS sequence"/>
</dbReference>
<evidence type="ECO:0000256" key="1">
    <source>
        <dbReference type="SAM" id="MobiDB-lite"/>
    </source>
</evidence>
<dbReference type="PANTHER" id="PTHR35170:SF1">
    <property type="entry name" value="PROTEIN DD3-3"/>
    <property type="match status" value="1"/>
</dbReference>
<comment type="caution">
    <text evidence="3">The sequence shown here is derived from an EMBL/GenBank/DDBJ whole genome shotgun (WGS) entry which is preliminary data.</text>
</comment>
<protein>
    <recommendedName>
        <fullName evidence="5">Protein DD3-3</fullName>
    </recommendedName>
</protein>
<sequence length="614" mass="69387">MKNLVLCLVLLISVNVILADIYGHSPPFSNNRNQEENTNRNNANRLFNSQNNDKGGYCRSDVQLNWYEKSVLPIEWTNQHGCGNDQTTCNVVIQYMCGDEATQPDEERIRDGTTTGQIDNTLASTKDRPQGAAGNEYTFGMHESYYYYQNCTTRQRNQGLFTANQNLGGRTAQFTRQNAGGTRYAFECQEERDYYPYWAPSPWKDIAIFTDDKDLCKYYKDNSQNVKSKYYCNTTTTPAPIDELACTQTAGAKWIEVPSWDIDAPECLEAEWNAVNHLGNSLTTGNPNVYNWSVPHSGMEPCISSGTCNCVLRIRYNISTAEIDGWGDDFIDSKMNLENSPTKTDPNVQVSGKNLTIEMNTNQYGRTFQDRTHTFKIRARPNELKNAKIWNLLVKGKRGNIVQAYPAIEYAFSPHTLKVTKGEYIHFQWVGCDHNPANQAGQGRDKTDRSNMVHIKSLNHNLPMADDDINDDNTFLTDEQRERFAHLDQTGCLDYDALKTKHNNNADDIEEDPQNCMRLNAASQGFDGGVIKMTKRGDYYFMSTRNNNFSNRNQKVHIQVNPVLENWEIGLIVAGGTLFVGIAATSGSLLYAHKNPTSGAASFFSKVPLLNRFV</sequence>
<evidence type="ECO:0008006" key="5">
    <source>
        <dbReference type="Google" id="ProtNLM"/>
    </source>
</evidence>
<dbReference type="OrthoDB" id="167398at2759"/>
<dbReference type="EMBL" id="LODT01000028">
    <property type="protein sequence ID" value="KYQ93362.1"/>
    <property type="molecule type" value="Genomic_DNA"/>
</dbReference>
<reference evidence="3 4" key="1">
    <citation type="submission" date="2015-12" db="EMBL/GenBank/DDBJ databases">
        <title>Dictyostelia acquired genes for synthesis and detection of signals that induce cell-type specialization by lateral gene transfer from prokaryotes.</title>
        <authorList>
            <person name="Gloeckner G."/>
            <person name="Schaap P."/>
        </authorList>
    </citation>
    <scope>NUCLEOTIDE SEQUENCE [LARGE SCALE GENOMIC DNA]</scope>
    <source>
        <strain evidence="3 4">TK</strain>
    </source>
</reference>
<keyword evidence="2" id="KW-0732">Signal</keyword>
<dbReference type="AlphaFoldDB" id="A0A151ZHA7"/>
<feature type="compositionally biased region" description="Polar residues" evidence="1">
    <location>
        <begin position="112"/>
        <end position="124"/>
    </location>
</feature>
<evidence type="ECO:0000313" key="3">
    <source>
        <dbReference type="EMBL" id="KYQ93362.1"/>
    </source>
</evidence>
<dbReference type="PANTHER" id="PTHR35170">
    <property type="entry name" value="PROTEIN DD3-3"/>
    <property type="match status" value="1"/>
</dbReference>
<dbReference type="InParanoid" id="A0A151ZHA7"/>
<feature type="region of interest" description="Disordered" evidence="1">
    <location>
        <begin position="110"/>
        <end position="133"/>
    </location>
</feature>
<accession>A0A151ZHA7</accession>
<proteinExistence type="predicted"/>
<name>A0A151ZHA7_TIELA</name>
<feature type="chain" id="PRO_5007593294" description="Protein DD3-3" evidence="2">
    <location>
        <begin position="20"/>
        <end position="614"/>
    </location>
</feature>
<dbReference type="STRING" id="361077.A0A151ZHA7"/>
<keyword evidence="4" id="KW-1185">Reference proteome</keyword>
<evidence type="ECO:0000313" key="4">
    <source>
        <dbReference type="Proteomes" id="UP000076078"/>
    </source>
</evidence>
<organism evidence="3 4">
    <name type="scientific">Tieghemostelium lacteum</name>
    <name type="common">Slime mold</name>
    <name type="synonym">Dictyostelium lacteum</name>
    <dbReference type="NCBI Taxonomy" id="361077"/>
    <lineage>
        <taxon>Eukaryota</taxon>
        <taxon>Amoebozoa</taxon>
        <taxon>Evosea</taxon>
        <taxon>Eumycetozoa</taxon>
        <taxon>Dictyostelia</taxon>
        <taxon>Dictyosteliales</taxon>
        <taxon>Raperosteliaceae</taxon>
        <taxon>Tieghemostelium</taxon>
    </lineage>
</organism>
<feature type="signal peptide" evidence="2">
    <location>
        <begin position="1"/>
        <end position="19"/>
    </location>
</feature>